<dbReference type="GO" id="GO:0004056">
    <property type="term" value="F:argininosuccinate lyase activity"/>
    <property type="evidence" value="ECO:0007669"/>
    <property type="project" value="UniProtKB-EC"/>
</dbReference>
<feature type="region of interest" description="Disordered" evidence="1">
    <location>
        <begin position="29"/>
        <end position="84"/>
    </location>
</feature>
<dbReference type="HOGENOM" id="CLU_2287428_0_0_5"/>
<accession>Q0G117</accession>
<gene>
    <name evidence="2" type="ORF">FP2506_18079</name>
</gene>
<dbReference type="PROSITE" id="PS51257">
    <property type="entry name" value="PROKAR_LIPOPROTEIN"/>
    <property type="match status" value="1"/>
</dbReference>
<dbReference type="EC" id="4.3.2.1" evidence="2"/>
<protein>
    <submittedName>
        <fullName evidence="2">Argininosuccinate lyase</fullName>
        <ecNumber evidence="2">4.3.2.1</ecNumber>
    </submittedName>
</protein>
<sequence length="101" mass="10311">MSNGFLRTLIVAAPMTALLLAGCGVKNLPRAPGTDNAPAGFAEPERGGDTDIIGGSRDDDALLGPRIATSGTDDDDQIGAAEVSRTPGAADRSFFLDPLLN</sequence>
<dbReference type="RefSeq" id="WP_007068730.1">
    <property type="nucleotide sequence ID" value="NZ_DS022272.1"/>
</dbReference>
<name>Q0G117_9HYPH</name>
<dbReference type="AlphaFoldDB" id="Q0G117"/>
<evidence type="ECO:0000256" key="1">
    <source>
        <dbReference type="SAM" id="MobiDB-lite"/>
    </source>
</evidence>
<keyword evidence="2" id="KW-0456">Lyase</keyword>
<keyword evidence="3" id="KW-1185">Reference proteome</keyword>
<organism evidence="2 3">
    <name type="scientific">Fulvimarina pelagi HTCC2506</name>
    <dbReference type="NCBI Taxonomy" id="314231"/>
    <lineage>
        <taxon>Bacteria</taxon>
        <taxon>Pseudomonadati</taxon>
        <taxon>Pseudomonadota</taxon>
        <taxon>Alphaproteobacteria</taxon>
        <taxon>Hyphomicrobiales</taxon>
        <taxon>Aurantimonadaceae</taxon>
        <taxon>Fulvimarina</taxon>
    </lineage>
</organism>
<evidence type="ECO:0000313" key="2">
    <source>
        <dbReference type="EMBL" id="EAU40822.1"/>
    </source>
</evidence>
<dbReference type="Proteomes" id="UP000004310">
    <property type="component" value="Unassembled WGS sequence"/>
</dbReference>
<evidence type="ECO:0000313" key="3">
    <source>
        <dbReference type="Proteomes" id="UP000004310"/>
    </source>
</evidence>
<reference evidence="2 3" key="1">
    <citation type="journal article" date="2010" name="J. Bacteriol.">
        <title>Genome sequence of Fulvimarina pelagi HTCC2506T, a Mn(II)-oxidizing alphaproteobacterium possessing an aerobic anoxygenic photosynthetic gene cluster and Xanthorhodopsin.</title>
        <authorList>
            <person name="Kang I."/>
            <person name="Oh H.M."/>
            <person name="Lim S.I."/>
            <person name="Ferriera S."/>
            <person name="Giovannoni S.J."/>
            <person name="Cho J.C."/>
        </authorList>
    </citation>
    <scope>NUCLEOTIDE SEQUENCE [LARGE SCALE GENOMIC DNA]</scope>
    <source>
        <strain evidence="2 3">HTCC2506</strain>
    </source>
</reference>
<dbReference type="STRING" id="217511.GCA_001463845_01903"/>
<comment type="caution">
    <text evidence="2">The sequence shown here is derived from an EMBL/GenBank/DDBJ whole genome shotgun (WGS) entry which is preliminary data.</text>
</comment>
<dbReference type="EMBL" id="AATP01000005">
    <property type="protein sequence ID" value="EAU40822.1"/>
    <property type="molecule type" value="Genomic_DNA"/>
</dbReference>
<proteinExistence type="predicted"/>